<keyword evidence="3" id="KW-1185">Reference proteome</keyword>
<dbReference type="SUPFAM" id="SSF52540">
    <property type="entry name" value="P-loop containing nucleoside triphosphate hydrolases"/>
    <property type="match status" value="1"/>
</dbReference>
<dbReference type="PRINTS" id="PR00364">
    <property type="entry name" value="DISEASERSIST"/>
</dbReference>
<comment type="caution">
    <text evidence="2">The sequence shown here is derived from an EMBL/GenBank/DDBJ whole genome shotgun (WGS) entry which is preliminary data.</text>
</comment>
<organism evidence="2 3">
    <name type="scientific">Olea europaea subsp. europaea</name>
    <dbReference type="NCBI Taxonomy" id="158383"/>
    <lineage>
        <taxon>Eukaryota</taxon>
        <taxon>Viridiplantae</taxon>
        <taxon>Streptophyta</taxon>
        <taxon>Embryophyta</taxon>
        <taxon>Tracheophyta</taxon>
        <taxon>Spermatophyta</taxon>
        <taxon>Magnoliopsida</taxon>
        <taxon>eudicotyledons</taxon>
        <taxon>Gunneridae</taxon>
        <taxon>Pentapetalae</taxon>
        <taxon>asterids</taxon>
        <taxon>lamiids</taxon>
        <taxon>Lamiales</taxon>
        <taxon>Oleaceae</taxon>
        <taxon>Oleeae</taxon>
        <taxon>Olea</taxon>
    </lineage>
</organism>
<dbReference type="EMBL" id="CACTIH010010805">
    <property type="protein sequence ID" value="CAA3033436.1"/>
    <property type="molecule type" value="Genomic_DNA"/>
</dbReference>
<dbReference type="InterPro" id="IPR002182">
    <property type="entry name" value="NB-ARC"/>
</dbReference>
<name>A0A8S0VIK9_OLEEU</name>
<dbReference type="PANTHER" id="PTHR23155">
    <property type="entry name" value="DISEASE RESISTANCE PROTEIN RP"/>
    <property type="match status" value="1"/>
</dbReference>
<proteinExistence type="predicted"/>
<sequence length="331" mass="37398">MNTAYLEFLVDKFVRDVQAAEQISSELPLFSKFKEIMSILQEKKIVPEKLIEIKGELQKINDLLVEVEDRRGKQKFHPTRTGKDLWNLYKTGRRLSTIRDKLKRVYGKPVNEEERQPKKAEVLVIEKKDLPGIYLPKYRGFDDQMVEIENLLSKNKGNVAIGRVGIYGSGKSALARKVIFSSNVEKLFELVLWIDLSEVIGSEETYECIKMGKTSYGNESSSGNDLHALLSSHLSPAKKCLVVLDGVSVALDGLKRVIGEILDNGSVIVTSTLPEVHKTLDIMKRKRLHNREGGLTIEMEEMKEEILDFCDGLPLGVKILAETISIRIARN</sequence>
<dbReference type="Gene3D" id="3.40.50.300">
    <property type="entry name" value="P-loop containing nucleotide triphosphate hydrolases"/>
    <property type="match status" value="1"/>
</dbReference>
<accession>A0A8S0VIK9</accession>
<gene>
    <name evidence="2" type="ORF">OLEA9_D004136</name>
</gene>
<dbReference type="AlphaFoldDB" id="A0A8S0VIK9"/>
<dbReference type="Proteomes" id="UP000594638">
    <property type="component" value="Unassembled WGS sequence"/>
</dbReference>
<dbReference type="Gramene" id="OE9D004136T1">
    <property type="protein sequence ID" value="OE9D004136C1"/>
    <property type="gene ID" value="OE9D004136"/>
</dbReference>
<reference evidence="2 3" key="1">
    <citation type="submission" date="2019-12" db="EMBL/GenBank/DDBJ databases">
        <authorList>
            <person name="Alioto T."/>
            <person name="Alioto T."/>
            <person name="Gomez Garrido J."/>
        </authorList>
    </citation>
    <scope>NUCLEOTIDE SEQUENCE [LARGE SCALE GENOMIC DNA]</scope>
</reference>
<dbReference type="InterPro" id="IPR027417">
    <property type="entry name" value="P-loop_NTPase"/>
</dbReference>
<dbReference type="GO" id="GO:0098542">
    <property type="term" value="P:defense response to other organism"/>
    <property type="evidence" value="ECO:0007669"/>
    <property type="project" value="TreeGrafter"/>
</dbReference>
<evidence type="ECO:0000313" key="3">
    <source>
        <dbReference type="Proteomes" id="UP000594638"/>
    </source>
</evidence>
<dbReference type="InterPro" id="IPR044974">
    <property type="entry name" value="Disease_R_plants"/>
</dbReference>
<feature type="domain" description="NB-ARC" evidence="1">
    <location>
        <begin position="143"/>
        <end position="278"/>
    </location>
</feature>
<evidence type="ECO:0000259" key="1">
    <source>
        <dbReference type="Pfam" id="PF00931"/>
    </source>
</evidence>
<evidence type="ECO:0000313" key="2">
    <source>
        <dbReference type="EMBL" id="CAA3033436.1"/>
    </source>
</evidence>
<protein>
    <submittedName>
        <fullName evidence="2">Late blight resistance homolog R1A-10 isoform X1</fullName>
    </submittedName>
</protein>
<dbReference type="Pfam" id="PF00931">
    <property type="entry name" value="NB-ARC"/>
    <property type="match status" value="1"/>
</dbReference>
<feature type="non-terminal residue" evidence="2">
    <location>
        <position position="1"/>
    </location>
</feature>
<dbReference type="PANTHER" id="PTHR23155:SF1211">
    <property type="entry name" value="OS09G0313500 PROTEIN"/>
    <property type="match status" value="1"/>
</dbReference>
<dbReference type="OrthoDB" id="1900634at2759"/>
<dbReference type="GO" id="GO:0043531">
    <property type="term" value="F:ADP binding"/>
    <property type="evidence" value="ECO:0007669"/>
    <property type="project" value="InterPro"/>
</dbReference>